<dbReference type="InterPro" id="IPR007085">
    <property type="entry name" value="DNA/pantothenate-metab_flavo_C"/>
</dbReference>
<comment type="caution">
    <text evidence="7">The sequence shown here is derived from an EMBL/GenBank/DDBJ whole genome shotgun (WGS) entry which is preliminary data.</text>
</comment>
<dbReference type="EC" id="6.3.2.5" evidence="3"/>
<comment type="catalytic activity">
    <reaction evidence="3 4">
        <text>(R)-4'-phosphopantothenate + L-cysteine + CTP = N-[(R)-4-phosphopantothenoyl]-L-cysteine + CMP + diphosphate + H(+)</text>
        <dbReference type="Rhea" id="RHEA:19397"/>
        <dbReference type="ChEBI" id="CHEBI:10986"/>
        <dbReference type="ChEBI" id="CHEBI:15378"/>
        <dbReference type="ChEBI" id="CHEBI:33019"/>
        <dbReference type="ChEBI" id="CHEBI:35235"/>
        <dbReference type="ChEBI" id="CHEBI:37563"/>
        <dbReference type="ChEBI" id="CHEBI:59458"/>
        <dbReference type="ChEBI" id="CHEBI:60377"/>
        <dbReference type="EC" id="6.3.2.5"/>
    </reaction>
</comment>
<dbReference type="NCBIfam" id="TIGR00521">
    <property type="entry name" value="coaBC_dfp"/>
    <property type="match status" value="1"/>
</dbReference>
<organism evidence="7 8">
    <name type="scientific">Alkaliphilus pronyensis</name>
    <dbReference type="NCBI Taxonomy" id="1482732"/>
    <lineage>
        <taxon>Bacteria</taxon>
        <taxon>Bacillati</taxon>
        <taxon>Bacillota</taxon>
        <taxon>Clostridia</taxon>
        <taxon>Peptostreptococcales</taxon>
        <taxon>Natronincolaceae</taxon>
        <taxon>Alkaliphilus</taxon>
    </lineage>
</organism>
<reference evidence="7 8" key="1">
    <citation type="submission" date="2019-10" db="EMBL/GenBank/DDBJ databases">
        <title>Alkaliphilus serpentinus sp. nov. and Alkaliphilus pronyensis sp. nov., two novel anaerobic alkaliphilic species isolated from the serpentinized-hosted hydrothermal field of the Prony Bay (New Caledonia).</title>
        <authorList>
            <person name="Postec A."/>
        </authorList>
    </citation>
    <scope>NUCLEOTIDE SEQUENCE [LARGE SCALE GENOMIC DNA]</scope>
    <source>
        <strain evidence="7 8">LacV</strain>
    </source>
</reference>
<proteinExistence type="inferred from homology"/>
<feature type="active site" description="Proton donor" evidence="3">
    <location>
        <position position="157"/>
    </location>
</feature>
<evidence type="ECO:0000256" key="4">
    <source>
        <dbReference type="RuleBase" id="RU364078"/>
    </source>
</evidence>
<feature type="region of interest" description="Phosphopantothenate--cysteine ligase" evidence="3">
    <location>
        <begin position="190"/>
        <end position="395"/>
    </location>
</feature>
<feature type="domain" description="DNA/pantothenate metabolism flavoprotein C-terminal" evidence="6">
    <location>
        <begin position="187"/>
        <end position="394"/>
    </location>
</feature>
<protein>
    <recommendedName>
        <fullName evidence="3">Coenzyme A biosynthesis bifunctional protein CoaBC</fullName>
    </recommendedName>
    <alternativeName>
        <fullName evidence="3">DNA/pantothenate metabolism flavoprotein</fullName>
    </alternativeName>
    <alternativeName>
        <fullName evidence="3">Phosphopantothenoylcysteine synthetase/decarboxylase</fullName>
        <shortName evidence="3">PPCS-PPCDC</shortName>
    </alternativeName>
    <domain>
        <recommendedName>
            <fullName evidence="3">Phosphopantothenoylcysteine decarboxylase</fullName>
            <shortName evidence="3">PPC decarboxylase</shortName>
            <shortName evidence="3">PPC-DC</shortName>
            <ecNumber evidence="3">4.1.1.36</ecNumber>
        </recommendedName>
        <alternativeName>
            <fullName evidence="3">CoaC</fullName>
        </alternativeName>
    </domain>
    <domain>
        <recommendedName>
            <fullName evidence="3">Phosphopantothenate--cysteine ligase</fullName>
            <ecNumber evidence="3">6.3.2.5</ecNumber>
        </recommendedName>
        <alternativeName>
            <fullName evidence="3">CoaB</fullName>
        </alternativeName>
        <alternativeName>
            <fullName evidence="3">Phosphopantothenoylcysteine synthetase</fullName>
            <shortName evidence="3">PPC synthetase</shortName>
            <shortName evidence="3">PPC-S</shortName>
        </alternativeName>
    </domain>
</protein>
<feature type="binding site" evidence="3">
    <location>
        <position position="340"/>
    </location>
    <ligand>
        <name>CTP</name>
        <dbReference type="ChEBI" id="CHEBI:37563"/>
    </ligand>
</feature>
<dbReference type="PANTHER" id="PTHR14359">
    <property type="entry name" value="HOMO-OLIGOMERIC FLAVIN CONTAINING CYS DECARBOXYLASE FAMILY"/>
    <property type="match status" value="1"/>
</dbReference>
<comment type="function">
    <text evidence="3">Catalyzes two sequential steps in the biosynthesis of coenzyme A. In the first step cysteine is conjugated to 4'-phosphopantothenate to form 4-phosphopantothenoylcysteine. In the second step the latter compound is decarboxylated to form 4'-phosphopantotheine.</text>
</comment>
<dbReference type="InterPro" id="IPR035929">
    <property type="entry name" value="CoaB-like_sf"/>
</dbReference>
<keyword evidence="2 3" id="KW-0456">Lyase</keyword>
<feature type="binding site" evidence="3">
    <location>
        <position position="288"/>
    </location>
    <ligand>
        <name>CTP</name>
        <dbReference type="ChEBI" id="CHEBI:37563"/>
    </ligand>
</feature>
<dbReference type="SUPFAM" id="SSF102645">
    <property type="entry name" value="CoaB-like"/>
    <property type="match status" value="1"/>
</dbReference>
<dbReference type="RefSeq" id="WP_151860952.1">
    <property type="nucleotide sequence ID" value="NZ_WBZC01000023.1"/>
</dbReference>
<keyword evidence="3" id="KW-0460">Magnesium</keyword>
<comment type="pathway">
    <text evidence="3 4">Cofactor biosynthesis; coenzyme A biosynthesis; CoA from (R)-pantothenate: step 3/5.</text>
</comment>
<dbReference type="HAMAP" id="MF_02225">
    <property type="entry name" value="CoaBC"/>
    <property type="match status" value="1"/>
</dbReference>
<dbReference type="UniPathway" id="UPA00241">
    <property type="reaction ID" value="UER00353"/>
</dbReference>
<name>A0A6I0F9J0_9FIRM</name>
<keyword evidence="3" id="KW-0511">Multifunctional enzyme</keyword>
<keyword evidence="3 4" id="KW-0436">Ligase</keyword>
<evidence type="ECO:0000256" key="3">
    <source>
        <dbReference type="HAMAP-Rule" id="MF_02225"/>
    </source>
</evidence>
<dbReference type="Pfam" id="PF02441">
    <property type="entry name" value="Flavoprotein"/>
    <property type="match status" value="1"/>
</dbReference>
<sequence length="395" mass="42733">MLKGKKIVVGVTGGIAAYKACDIVSRLKKLGATVDVILTKSASEFVAPHTFQALSQNPVMMDMFETPRYWEIEHISLAQKADLILVAPATANIIGKVANGIADDMLSTTIMASTAKVVFAPAMNTIMYQNTIVQQNIQRLEDLGYGFISPASGRLACGDIGIGKLCEVDGIIEFVINAMAPKQDLINKNVLITAGPTIEAIDPVRFLSNRSTGKMGYALSEAAKSRGANVTLISGPTALKAPAGVEVISVTSAEEMYNRVMEHFKQNEIIIKSAAVSDYRPEIKAINKLKKQEGPLQINLVRNPDILYELGLNKGSKKIIGFAAETDNIIEYAKAKVAKKNLDLIVANDLTEEGSGFGSDTNAVYLIDSSYNIIKIDKMSKLDISHRILDKILDL</sequence>
<feature type="binding site" evidence="3">
    <location>
        <position position="278"/>
    </location>
    <ligand>
        <name>CTP</name>
        <dbReference type="ChEBI" id="CHEBI:37563"/>
    </ligand>
</feature>
<dbReference type="InterPro" id="IPR005252">
    <property type="entry name" value="CoaBC"/>
</dbReference>
<keyword evidence="1 3" id="KW-0210">Decarboxylase</keyword>
<dbReference type="InterPro" id="IPR003382">
    <property type="entry name" value="Flavoprotein"/>
</dbReference>
<keyword evidence="3 4" id="KW-0285">Flavoprotein</keyword>
<dbReference type="AlphaFoldDB" id="A0A6I0F9J0"/>
<evidence type="ECO:0000313" key="7">
    <source>
        <dbReference type="EMBL" id="KAB3535236.1"/>
    </source>
</evidence>
<feature type="domain" description="Flavoprotein" evidence="5">
    <location>
        <begin position="5"/>
        <end position="176"/>
    </location>
</feature>
<dbReference type="Gene3D" id="3.40.50.10300">
    <property type="entry name" value="CoaB-like"/>
    <property type="match status" value="1"/>
</dbReference>
<dbReference type="SUPFAM" id="SSF52507">
    <property type="entry name" value="Homo-oligomeric flavin-containing Cys decarboxylases, HFCD"/>
    <property type="match status" value="1"/>
</dbReference>
<dbReference type="GO" id="GO:0004633">
    <property type="term" value="F:phosphopantothenoylcysteine decarboxylase activity"/>
    <property type="evidence" value="ECO:0007669"/>
    <property type="project" value="UniProtKB-UniRule"/>
</dbReference>
<gene>
    <name evidence="3 7" type="primary">coaBC</name>
    <name evidence="7" type="ORF">F8154_07285</name>
</gene>
<evidence type="ECO:0000256" key="2">
    <source>
        <dbReference type="ARBA" id="ARBA00023239"/>
    </source>
</evidence>
<keyword evidence="8" id="KW-1185">Reference proteome</keyword>
<dbReference type="GO" id="GO:0004632">
    <property type="term" value="F:phosphopantothenate--cysteine ligase activity"/>
    <property type="evidence" value="ECO:0007669"/>
    <property type="project" value="UniProtKB-UniRule"/>
</dbReference>
<comment type="cofactor">
    <cofactor evidence="3">
        <name>FMN</name>
        <dbReference type="ChEBI" id="CHEBI:58210"/>
    </cofactor>
    <text evidence="3">Binds 1 FMN per subunit.</text>
</comment>
<dbReference type="GO" id="GO:0010181">
    <property type="term" value="F:FMN binding"/>
    <property type="evidence" value="ECO:0007669"/>
    <property type="project" value="UniProtKB-UniRule"/>
</dbReference>
<dbReference type="GO" id="GO:0046872">
    <property type="term" value="F:metal ion binding"/>
    <property type="evidence" value="ECO:0007669"/>
    <property type="project" value="UniProtKB-KW"/>
</dbReference>
<evidence type="ECO:0000256" key="1">
    <source>
        <dbReference type="ARBA" id="ARBA00022793"/>
    </source>
</evidence>
<comment type="similarity">
    <text evidence="3 4">In the C-terminal section; belongs to the PPC synthetase family.</text>
</comment>
<keyword evidence="3" id="KW-0479">Metal-binding</keyword>
<feature type="binding site" evidence="3">
    <location>
        <position position="336"/>
    </location>
    <ligand>
        <name>CTP</name>
        <dbReference type="ChEBI" id="CHEBI:37563"/>
    </ligand>
</feature>
<comment type="similarity">
    <text evidence="3 4">In the N-terminal section; belongs to the HFCD (homo-oligomeric flavin containing Cys decarboxylase) superfamily.</text>
</comment>
<dbReference type="EC" id="4.1.1.36" evidence="3"/>
<comment type="function">
    <text evidence="4">Catalyzes two steps in the biosynthesis of coenzyme A. In the first step cysteine is conjugated to 4'-phosphopantothenate to form 4-phosphopantothenoylcysteine, in the latter compound is decarboxylated to form 4'-phosphopantotheine.</text>
</comment>
<comment type="pathway">
    <text evidence="3 4">Cofactor biosynthesis; coenzyme A biosynthesis; CoA from (R)-pantothenate: step 2/5.</text>
</comment>
<dbReference type="OrthoDB" id="9802554at2"/>
<dbReference type="InterPro" id="IPR036551">
    <property type="entry name" value="Flavin_trans-like"/>
</dbReference>
<feature type="binding site" evidence="3">
    <location>
        <position position="322"/>
    </location>
    <ligand>
        <name>CTP</name>
        <dbReference type="ChEBI" id="CHEBI:37563"/>
    </ligand>
</feature>
<accession>A0A6I0F9J0</accession>
<dbReference type="PANTHER" id="PTHR14359:SF6">
    <property type="entry name" value="PHOSPHOPANTOTHENOYLCYSTEINE DECARBOXYLASE"/>
    <property type="match status" value="1"/>
</dbReference>
<evidence type="ECO:0000259" key="6">
    <source>
        <dbReference type="Pfam" id="PF04127"/>
    </source>
</evidence>
<dbReference type="GO" id="GO:0015941">
    <property type="term" value="P:pantothenate catabolic process"/>
    <property type="evidence" value="ECO:0007669"/>
    <property type="project" value="InterPro"/>
</dbReference>
<comment type="cofactor">
    <cofactor evidence="3">
        <name>Mg(2+)</name>
        <dbReference type="ChEBI" id="CHEBI:18420"/>
    </cofactor>
</comment>
<comment type="caution">
    <text evidence="3">Lacks conserved residue(s) required for the propagation of feature annotation.</text>
</comment>
<dbReference type="Gene3D" id="3.40.50.1950">
    <property type="entry name" value="Flavin prenyltransferase-like"/>
    <property type="match status" value="1"/>
</dbReference>
<evidence type="ECO:0000313" key="8">
    <source>
        <dbReference type="Proteomes" id="UP000432715"/>
    </source>
</evidence>
<comment type="catalytic activity">
    <reaction evidence="3 4">
        <text>N-[(R)-4-phosphopantothenoyl]-L-cysteine + H(+) = (R)-4'-phosphopantetheine + CO2</text>
        <dbReference type="Rhea" id="RHEA:16793"/>
        <dbReference type="ChEBI" id="CHEBI:15378"/>
        <dbReference type="ChEBI" id="CHEBI:16526"/>
        <dbReference type="ChEBI" id="CHEBI:59458"/>
        <dbReference type="ChEBI" id="CHEBI:61723"/>
        <dbReference type="EC" id="4.1.1.36"/>
    </reaction>
</comment>
<dbReference type="GO" id="GO:0015937">
    <property type="term" value="P:coenzyme A biosynthetic process"/>
    <property type="evidence" value="ECO:0007669"/>
    <property type="project" value="UniProtKB-UniRule"/>
</dbReference>
<dbReference type="Proteomes" id="UP000432715">
    <property type="component" value="Unassembled WGS sequence"/>
</dbReference>
<dbReference type="Pfam" id="PF04127">
    <property type="entry name" value="DFP"/>
    <property type="match status" value="1"/>
</dbReference>
<feature type="binding site" evidence="3">
    <location>
        <begin position="304"/>
        <end position="307"/>
    </location>
    <ligand>
        <name>CTP</name>
        <dbReference type="ChEBI" id="CHEBI:37563"/>
    </ligand>
</feature>
<feature type="region of interest" description="Phosphopantothenoylcysteine decarboxylase" evidence="3">
    <location>
        <begin position="1"/>
        <end position="189"/>
    </location>
</feature>
<keyword evidence="3 4" id="KW-0288">FMN</keyword>
<dbReference type="EMBL" id="WBZC01000023">
    <property type="protein sequence ID" value="KAB3535236.1"/>
    <property type="molecule type" value="Genomic_DNA"/>
</dbReference>
<evidence type="ECO:0000259" key="5">
    <source>
        <dbReference type="Pfam" id="PF02441"/>
    </source>
</evidence>
<dbReference type="GO" id="GO:0071513">
    <property type="term" value="C:phosphopantothenoylcysteine decarboxylase complex"/>
    <property type="evidence" value="ECO:0007669"/>
    <property type="project" value="TreeGrafter"/>
</dbReference>